<dbReference type="InterPro" id="IPR040086">
    <property type="entry name" value="MJ0683-like"/>
</dbReference>
<reference evidence="5" key="1">
    <citation type="journal article" date="2014" name="Int. J. Syst. Evol. Microbiol.">
        <title>Complete genome of a new Firmicutes species belonging to the dominant human colonic microbiota ('Ruminococcus bicirculans') reveals two chromosomes and a selective capacity to utilize plant glucans.</title>
        <authorList>
            <consortium name="NISC Comparative Sequencing Program"/>
            <person name="Wegmann U."/>
            <person name="Louis P."/>
            <person name="Goesmann A."/>
            <person name="Henrissat B."/>
            <person name="Duncan S.H."/>
            <person name="Flint H.J."/>
        </authorList>
    </citation>
    <scope>NUCLEOTIDE SEQUENCE</scope>
    <source>
        <strain evidence="5">CGMCC 1.18437</strain>
    </source>
</reference>
<accession>A0A7W8NMX8</accession>
<dbReference type="CDD" id="cd01335">
    <property type="entry name" value="Radical_SAM"/>
    <property type="match status" value="1"/>
</dbReference>
<evidence type="ECO:0000313" key="7">
    <source>
        <dbReference type="Proteomes" id="UP000539473"/>
    </source>
</evidence>
<evidence type="ECO:0000256" key="1">
    <source>
        <dbReference type="ARBA" id="ARBA00022723"/>
    </source>
</evidence>
<dbReference type="InterPro" id="IPR006638">
    <property type="entry name" value="Elp3/MiaA/NifB-like_rSAM"/>
</dbReference>
<dbReference type="SFLD" id="SFLDG01084">
    <property type="entry name" value="Uncharacterised_Radical_SAM_Su"/>
    <property type="match status" value="1"/>
</dbReference>
<dbReference type="AlphaFoldDB" id="A0A7W8NMX8"/>
<dbReference type="PANTHER" id="PTHR43432">
    <property type="entry name" value="SLR0285 PROTEIN"/>
    <property type="match status" value="1"/>
</dbReference>
<proteinExistence type="predicted"/>
<reference evidence="5" key="4">
    <citation type="submission" date="2024-05" db="EMBL/GenBank/DDBJ databases">
        <authorList>
            <person name="Sun Q."/>
            <person name="Zhou Y."/>
        </authorList>
    </citation>
    <scope>NUCLEOTIDE SEQUENCE</scope>
    <source>
        <strain evidence="5">CGMCC 1.18437</strain>
    </source>
</reference>
<dbReference type="SUPFAM" id="SSF102114">
    <property type="entry name" value="Radical SAM enzymes"/>
    <property type="match status" value="1"/>
</dbReference>
<comment type="caution">
    <text evidence="6">The sequence shown here is derived from an EMBL/GenBank/DDBJ whole genome shotgun (WGS) entry which is preliminary data.</text>
</comment>
<dbReference type="Pfam" id="PF04055">
    <property type="entry name" value="Radical_SAM"/>
    <property type="match status" value="1"/>
</dbReference>
<evidence type="ECO:0000313" key="8">
    <source>
        <dbReference type="Proteomes" id="UP000619376"/>
    </source>
</evidence>
<dbReference type="InterPro" id="IPR058240">
    <property type="entry name" value="rSAM_sf"/>
</dbReference>
<evidence type="ECO:0000259" key="4">
    <source>
        <dbReference type="PROSITE" id="PS51918"/>
    </source>
</evidence>
<organism evidence="6 7">
    <name type="scientific">Deinococcus metalli</name>
    <dbReference type="NCBI Taxonomy" id="1141878"/>
    <lineage>
        <taxon>Bacteria</taxon>
        <taxon>Thermotogati</taxon>
        <taxon>Deinococcota</taxon>
        <taxon>Deinococci</taxon>
        <taxon>Deinococcales</taxon>
        <taxon>Deinococcaceae</taxon>
        <taxon>Deinococcus</taxon>
    </lineage>
</organism>
<keyword evidence="2" id="KW-0408">Iron</keyword>
<dbReference type="EMBL" id="BNAJ01000001">
    <property type="protein sequence ID" value="GHF31287.1"/>
    <property type="molecule type" value="Genomic_DNA"/>
</dbReference>
<evidence type="ECO:0000256" key="2">
    <source>
        <dbReference type="ARBA" id="ARBA00023004"/>
    </source>
</evidence>
<evidence type="ECO:0000313" key="6">
    <source>
        <dbReference type="EMBL" id="MBB5375156.1"/>
    </source>
</evidence>
<dbReference type="GO" id="GO:0051536">
    <property type="term" value="F:iron-sulfur cluster binding"/>
    <property type="evidence" value="ECO:0007669"/>
    <property type="project" value="UniProtKB-KW"/>
</dbReference>
<dbReference type="PANTHER" id="PTHR43432:SF3">
    <property type="entry name" value="SLR0285 PROTEIN"/>
    <property type="match status" value="1"/>
</dbReference>
<reference evidence="6 7" key="3">
    <citation type="submission" date="2020-08" db="EMBL/GenBank/DDBJ databases">
        <title>Genomic Encyclopedia of Type Strains, Phase IV (KMG-IV): sequencing the most valuable type-strain genomes for metagenomic binning, comparative biology and taxonomic classification.</title>
        <authorList>
            <person name="Goeker M."/>
        </authorList>
    </citation>
    <scope>NUCLEOTIDE SEQUENCE [LARGE SCALE GENOMIC DNA]</scope>
    <source>
        <strain evidence="6 7">DSM 27521</strain>
    </source>
</reference>
<evidence type="ECO:0000313" key="5">
    <source>
        <dbReference type="EMBL" id="GHF31287.1"/>
    </source>
</evidence>
<dbReference type="PROSITE" id="PS51918">
    <property type="entry name" value="RADICAL_SAM"/>
    <property type="match status" value="1"/>
</dbReference>
<dbReference type="RefSeq" id="WP_184109391.1">
    <property type="nucleotide sequence ID" value="NZ_BNAJ01000001.1"/>
</dbReference>
<dbReference type="NCBIfam" id="NF033668">
    <property type="entry name" value="rSAM_PA0069"/>
    <property type="match status" value="1"/>
</dbReference>
<keyword evidence="3" id="KW-0411">Iron-sulfur</keyword>
<dbReference type="EMBL" id="JACHFK010000001">
    <property type="protein sequence ID" value="MBB5375156.1"/>
    <property type="molecule type" value="Genomic_DNA"/>
</dbReference>
<dbReference type="SFLD" id="SFLDS00029">
    <property type="entry name" value="Radical_SAM"/>
    <property type="match status" value="1"/>
</dbReference>
<dbReference type="Proteomes" id="UP000539473">
    <property type="component" value="Unassembled WGS sequence"/>
</dbReference>
<dbReference type="Gene3D" id="3.80.30.30">
    <property type="match status" value="1"/>
</dbReference>
<gene>
    <name evidence="5" type="ORF">GCM10017781_04420</name>
    <name evidence="6" type="ORF">HNQ07_000600</name>
</gene>
<dbReference type="InterPro" id="IPR007197">
    <property type="entry name" value="rSAM"/>
</dbReference>
<protein>
    <submittedName>
        <fullName evidence="6">DNA repair photolyase</fullName>
    </submittedName>
    <submittedName>
        <fullName evidence="5">Radical SAM protein</fullName>
    </submittedName>
</protein>
<feature type="domain" description="Radical SAM core" evidence="4">
    <location>
        <begin position="65"/>
        <end position="302"/>
    </location>
</feature>
<keyword evidence="8" id="KW-1185">Reference proteome</keyword>
<keyword evidence="6" id="KW-0456">Lyase</keyword>
<dbReference type="SMART" id="SM00729">
    <property type="entry name" value="Elp3"/>
    <property type="match status" value="1"/>
</dbReference>
<name>A0A7W8NMX8_9DEIO</name>
<keyword evidence="1" id="KW-0479">Metal-binding</keyword>
<evidence type="ECO:0000256" key="3">
    <source>
        <dbReference type="ARBA" id="ARBA00023014"/>
    </source>
</evidence>
<dbReference type="Proteomes" id="UP000619376">
    <property type="component" value="Unassembled WGS sequence"/>
</dbReference>
<dbReference type="GO" id="GO:0016829">
    <property type="term" value="F:lyase activity"/>
    <property type="evidence" value="ECO:0007669"/>
    <property type="project" value="UniProtKB-KW"/>
</dbReference>
<dbReference type="GO" id="GO:0046872">
    <property type="term" value="F:metal ion binding"/>
    <property type="evidence" value="ECO:0007669"/>
    <property type="project" value="UniProtKB-KW"/>
</dbReference>
<sequence length="361" mass="40227">MTEPRPVLPSVRGRGAAFNVPVRFERLSYDPQHTDEEGFELREHAPRTQFYRDHARTVIATNTSPDIPFRASINPYRGCEHGCTYCYARPTHEFLGLSAGLDFESKILVKLDAATLLRRELAARKWTPQVIAMSGVTDIYQPAERHYRLTRACLEVLLDYRNPVALITKNALITRDLDVLAELARRNLVRVALSITTLDEALRRSMEPRTSTAQARLDAVARLTDAGVPVSVMVGPVIPGLNDDELPRIVREAARAGAVDAGYNVVHFPGVTADLFLDWLAREQPERRARVEALIREVRGGDLNDPRFGQRMTGTGPYAEGLRALFRAALRQAGLPKPGVALDVTRFRVPSAMPSLFDPLD</sequence>
<reference evidence="8" key="2">
    <citation type="journal article" date="2019" name="Int. J. Syst. Evol. Microbiol.">
        <title>The Global Catalogue of Microorganisms (GCM) 10K type strain sequencing project: providing services to taxonomists for standard genome sequencing and annotation.</title>
        <authorList>
            <consortium name="The Broad Institute Genomics Platform"/>
            <consortium name="The Broad Institute Genome Sequencing Center for Infectious Disease"/>
            <person name="Wu L."/>
            <person name="Ma J."/>
        </authorList>
    </citation>
    <scope>NUCLEOTIDE SEQUENCE [LARGE SCALE GENOMIC DNA]</scope>
    <source>
        <strain evidence="8">CGMCC 1.18437</strain>
    </source>
</reference>